<accession>U6L7L6</accession>
<protein>
    <recommendedName>
        <fullName evidence="5">ABC transporter</fullName>
    </recommendedName>
</protein>
<organism evidence="3 4">
    <name type="scientific">Eimeria tenella</name>
    <name type="common">Coccidian parasite</name>
    <dbReference type="NCBI Taxonomy" id="5802"/>
    <lineage>
        <taxon>Eukaryota</taxon>
        <taxon>Sar</taxon>
        <taxon>Alveolata</taxon>
        <taxon>Apicomplexa</taxon>
        <taxon>Conoidasida</taxon>
        <taxon>Coccidia</taxon>
        <taxon>Eucoccidiorida</taxon>
        <taxon>Eimeriorina</taxon>
        <taxon>Eimeriidae</taxon>
        <taxon>Eimeria</taxon>
    </lineage>
</organism>
<feature type="region of interest" description="Disordered" evidence="1">
    <location>
        <begin position="213"/>
        <end position="235"/>
    </location>
</feature>
<gene>
    <name evidence="3" type="ORF">ETH_00021865</name>
</gene>
<dbReference type="OrthoDB" id="6500128at2759"/>
<dbReference type="GeneID" id="25253488"/>
<evidence type="ECO:0008006" key="5">
    <source>
        <dbReference type="Google" id="ProtNLM"/>
    </source>
</evidence>
<dbReference type="VEuPathDB" id="ToxoDB:ETH_00021865"/>
<sequence length="330" mass="36011">MLFLCFCVPLAFLAASVVEPRLALLLQQQLFLFLSFCFFLIFWVFQIAAASRAVKQHFSLRLCLCCRVLLQAARLQSCLRQIAQIPGTTSTSTSTSSSSSSSSSSGFALLLTPADAETLFLVVPEFFLFAAFCLLDSQPDRRAAAAAAAASPEAAASLFSRLTFSWTYTLIKKGEQQPLQPSDAYELLPRHTSQYQTQKLMAAWAAEERRLQQQQQRQQQQQQRRAAQSTAAATRSTTATPLSCLSTAAATEAATALLSDSERDHSSSSSSSCSSSSSSSSKVSLLRVLVRAYGLTCLGSAFLKLIYDLLQFVGPLVLKQLIHFLQTPEE</sequence>
<name>U6L7L6_EIMTE</name>
<evidence type="ECO:0000256" key="1">
    <source>
        <dbReference type="SAM" id="MobiDB-lite"/>
    </source>
</evidence>
<keyword evidence="2" id="KW-0812">Transmembrane</keyword>
<dbReference type="RefSeq" id="XP_013234529.1">
    <property type="nucleotide sequence ID" value="XM_013379075.1"/>
</dbReference>
<dbReference type="Proteomes" id="UP000030747">
    <property type="component" value="Unassembled WGS sequence"/>
</dbReference>
<feature type="compositionally biased region" description="Low complexity" evidence="1">
    <location>
        <begin position="267"/>
        <end position="279"/>
    </location>
</feature>
<evidence type="ECO:0000313" key="4">
    <source>
        <dbReference type="Proteomes" id="UP000030747"/>
    </source>
</evidence>
<evidence type="ECO:0000313" key="3">
    <source>
        <dbReference type="EMBL" id="CDJ43780.1"/>
    </source>
</evidence>
<dbReference type="AlphaFoldDB" id="U6L7L6"/>
<reference evidence="3" key="2">
    <citation type="submission" date="2013-10" db="EMBL/GenBank/DDBJ databases">
        <authorList>
            <person name="Aslett M."/>
        </authorList>
    </citation>
    <scope>NUCLEOTIDE SEQUENCE [LARGE SCALE GENOMIC DNA]</scope>
    <source>
        <strain evidence="3">Houghton</strain>
    </source>
</reference>
<feature type="non-terminal residue" evidence="3">
    <location>
        <position position="330"/>
    </location>
</feature>
<dbReference type="EMBL" id="HG676145">
    <property type="protein sequence ID" value="CDJ43780.1"/>
    <property type="molecule type" value="Genomic_DNA"/>
</dbReference>
<keyword evidence="4" id="KW-1185">Reference proteome</keyword>
<proteinExistence type="predicted"/>
<evidence type="ECO:0000256" key="2">
    <source>
        <dbReference type="SAM" id="Phobius"/>
    </source>
</evidence>
<keyword evidence="2" id="KW-1133">Transmembrane helix</keyword>
<feature type="transmembrane region" description="Helical" evidence="2">
    <location>
        <begin position="30"/>
        <end position="51"/>
    </location>
</feature>
<feature type="region of interest" description="Disordered" evidence="1">
    <location>
        <begin position="256"/>
        <end position="279"/>
    </location>
</feature>
<keyword evidence="2" id="KW-0472">Membrane</keyword>
<dbReference type="VEuPathDB" id="ToxoDB:ETH2_1132000"/>
<reference evidence="3" key="1">
    <citation type="submission" date="2013-10" db="EMBL/GenBank/DDBJ databases">
        <title>Genomic analysis of the causative agents of coccidiosis in chickens.</title>
        <authorList>
            <person name="Reid A.J."/>
            <person name="Blake D."/>
            <person name="Billington K."/>
            <person name="Browne H."/>
            <person name="Dunn M."/>
            <person name="Hung S."/>
            <person name="Kawahara F."/>
            <person name="Miranda-Saavedra D."/>
            <person name="Mourier T."/>
            <person name="Nagra H."/>
            <person name="Otto T.D."/>
            <person name="Rawlings N."/>
            <person name="Sanchez A."/>
            <person name="Sanders M."/>
            <person name="Subramaniam C."/>
            <person name="Tay Y."/>
            <person name="Dear P."/>
            <person name="Doerig C."/>
            <person name="Gruber A."/>
            <person name="Parkinson J."/>
            <person name="Shirley M."/>
            <person name="Wan K.L."/>
            <person name="Berriman M."/>
            <person name="Tomley F."/>
            <person name="Pain A."/>
        </authorList>
    </citation>
    <scope>NUCLEOTIDE SEQUENCE [LARGE SCALE GENOMIC DNA]</scope>
    <source>
        <strain evidence="3">Houghton</strain>
    </source>
</reference>